<dbReference type="WBParaSite" id="SVE_1443600.1">
    <property type="protein sequence ID" value="SVE_1443600.1"/>
    <property type="gene ID" value="SVE_1443600"/>
</dbReference>
<feature type="chain" id="PRO_5005330282" evidence="3">
    <location>
        <begin position="19"/>
        <end position="760"/>
    </location>
</feature>
<dbReference type="Proteomes" id="UP000035680">
    <property type="component" value="Unassembled WGS sequence"/>
</dbReference>
<keyword evidence="2" id="KW-0812">Transmembrane</keyword>
<reference evidence="4" key="1">
    <citation type="submission" date="2014-07" db="EMBL/GenBank/DDBJ databases">
        <authorList>
            <person name="Martin A.A"/>
            <person name="De Silva N."/>
        </authorList>
    </citation>
    <scope>NUCLEOTIDE SEQUENCE</scope>
</reference>
<feature type="signal peptide" evidence="3">
    <location>
        <begin position="1"/>
        <end position="18"/>
    </location>
</feature>
<evidence type="ECO:0000256" key="3">
    <source>
        <dbReference type="SAM" id="SignalP"/>
    </source>
</evidence>
<feature type="compositionally biased region" description="Polar residues" evidence="1">
    <location>
        <begin position="714"/>
        <end position="751"/>
    </location>
</feature>
<keyword evidence="4" id="KW-1185">Reference proteome</keyword>
<keyword evidence="3" id="KW-0732">Signal</keyword>
<keyword evidence="2" id="KW-0472">Membrane</keyword>
<sequence length="760" mass="87660">MLVKLLVILLILHKTIQGQYSIFGTPVGQNRILFTEHNCKKPLLKSKLYHEESIIVFNTLDKYQTSLKQHENVKFEEVRIYPLSWDRIKRNSRKFHELCGLALAPTKQEETEVRGKLAAVGVKDNYEISYSTGYYLGNNFDDYRYARIWCNIQQCDMGLLFFDRTKNAELLNNVKQIHTVDYAVLVVIESKDNRMLLGTRPHYKVDIKIGLCPYIRWVPEKGLFKFNPEKHIENNGYFEQQNKFAHIVVPFYKKNGDSNEFICGKLKQLVLPDLLIGYTLREDVGNKEISGYINPLHDELKCDYPGGISSHYHFGYMKTGTNYMSERIMEPIRVRNNDTTYNFYAGQKIYIYNWTKVYDAMKNRNNHERLSDPNVIEEVSYIKNLKSDIKAYILPTIGSVESIKKNEKKNIFYRLIKSDELDNKYSFRCLTKTVEKNKGHMEEFYSRSAEFTIKNEEDPNVMYTSSQHEIKFYGKKINNYGSYICKDIKTTRLFDKNILTMDKVYYLPDENAEMEFVESHVDDSYQSDIGCNKQYGTFGLLKKITIKFGQNVSDPISIEDFSNSTDTIDIKEGKILYKPPKGVLGVTVECTYKTPAETIFYTRKDTFITKSHDTEVKNNATKTITKEKIVTQVKNNSTPWVIGIVTAIILFCIIIIVVTYLIVRRIKKRRAENSLSPISFSGVSNLSKRNGKRSRSMNGSKSKSQGGSKSASKLTISKTTRSGKGSRTATRSSNATRKSRSSASTNRSKNYYKNVKLAAK</sequence>
<organism evidence="4 5">
    <name type="scientific">Strongyloides venezuelensis</name>
    <name type="common">Threadworm</name>
    <dbReference type="NCBI Taxonomy" id="75913"/>
    <lineage>
        <taxon>Eukaryota</taxon>
        <taxon>Metazoa</taxon>
        <taxon>Ecdysozoa</taxon>
        <taxon>Nematoda</taxon>
        <taxon>Chromadorea</taxon>
        <taxon>Rhabditida</taxon>
        <taxon>Tylenchina</taxon>
        <taxon>Panagrolaimomorpha</taxon>
        <taxon>Strongyloidoidea</taxon>
        <taxon>Strongyloididae</taxon>
        <taxon>Strongyloides</taxon>
    </lineage>
</organism>
<evidence type="ECO:0000256" key="1">
    <source>
        <dbReference type="SAM" id="MobiDB-lite"/>
    </source>
</evidence>
<evidence type="ECO:0000313" key="4">
    <source>
        <dbReference type="Proteomes" id="UP000035680"/>
    </source>
</evidence>
<dbReference type="AlphaFoldDB" id="A0A0K0FSY7"/>
<evidence type="ECO:0000313" key="5">
    <source>
        <dbReference type="WBParaSite" id="SVE_1443600.1"/>
    </source>
</evidence>
<feature type="region of interest" description="Disordered" evidence="1">
    <location>
        <begin position="682"/>
        <end position="760"/>
    </location>
</feature>
<name>A0A0K0FSY7_STRVS</name>
<feature type="transmembrane region" description="Helical" evidence="2">
    <location>
        <begin position="640"/>
        <end position="663"/>
    </location>
</feature>
<feature type="compositionally biased region" description="Low complexity" evidence="1">
    <location>
        <begin position="699"/>
        <end position="713"/>
    </location>
</feature>
<reference evidence="5" key="2">
    <citation type="submission" date="2015-08" db="UniProtKB">
        <authorList>
            <consortium name="WormBaseParasite"/>
        </authorList>
    </citation>
    <scope>IDENTIFICATION</scope>
</reference>
<keyword evidence="2" id="KW-1133">Transmembrane helix</keyword>
<evidence type="ECO:0000256" key="2">
    <source>
        <dbReference type="SAM" id="Phobius"/>
    </source>
</evidence>
<proteinExistence type="predicted"/>
<protein>
    <submittedName>
        <fullName evidence="5">6-cysteine protein</fullName>
    </submittedName>
</protein>
<accession>A0A0K0FSY7</accession>